<dbReference type="InterPro" id="IPR005121">
    <property type="entry name" value="Fdx_antiC-bd"/>
</dbReference>
<dbReference type="InterPro" id="IPR004530">
    <property type="entry name" value="Phe-tRNA-synth_IIc_mito"/>
</dbReference>
<proteinExistence type="inferred from homology"/>
<dbReference type="SMART" id="SM00896">
    <property type="entry name" value="FDX-ACB"/>
    <property type="match status" value="1"/>
</dbReference>
<dbReference type="SUPFAM" id="SSF54991">
    <property type="entry name" value="Anticodon-binding domain of PheRS"/>
    <property type="match status" value="1"/>
</dbReference>
<dbReference type="EMBL" id="LN483157">
    <property type="protein sequence ID" value="CED83805.1"/>
    <property type="molecule type" value="Genomic_DNA"/>
</dbReference>
<evidence type="ECO:0000256" key="6">
    <source>
        <dbReference type="ARBA" id="ARBA00022840"/>
    </source>
</evidence>
<comment type="similarity">
    <text evidence="2">Belongs to the class-II aminoacyl-tRNA synthetase family.</text>
</comment>
<protein>
    <recommendedName>
        <fullName evidence="14">Phenylalanine--tRNA ligase, mitochondrial</fullName>
        <ecNumber evidence="3">6.1.1.20</ecNumber>
    </recommendedName>
    <alternativeName>
        <fullName evidence="11">Phenylalanyl-tRNA synthetase</fullName>
    </alternativeName>
</protein>
<dbReference type="Pfam" id="PF03147">
    <property type="entry name" value="FDX-ACB"/>
    <property type="match status" value="1"/>
</dbReference>
<dbReference type="Pfam" id="PF01409">
    <property type="entry name" value="tRNA-synt_2d"/>
    <property type="match status" value="2"/>
</dbReference>
<evidence type="ECO:0000256" key="9">
    <source>
        <dbReference type="ARBA" id="ARBA00023128"/>
    </source>
</evidence>
<dbReference type="EC" id="6.1.1.20" evidence="3"/>
<evidence type="ECO:0000256" key="7">
    <source>
        <dbReference type="ARBA" id="ARBA00022917"/>
    </source>
</evidence>
<dbReference type="GO" id="GO:0004826">
    <property type="term" value="F:phenylalanine-tRNA ligase activity"/>
    <property type="evidence" value="ECO:0007669"/>
    <property type="project" value="UniProtKB-EC"/>
</dbReference>
<evidence type="ECO:0000259" key="15">
    <source>
        <dbReference type="PROSITE" id="PS50862"/>
    </source>
</evidence>
<dbReference type="NCBIfam" id="TIGR00469">
    <property type="entry name" value="pheS_mito"/>
    <property type="match status" value="1"/>
</dbReference>
<keyword evidence="6" id="KW-0067">ATP-binding</keyword>
<feature type="domain" description="Aminoacyl-transfer RNA synthetases class-II family profile" evidence="15">
    <location>
        <begin position="149"/>
        <end position="333"/>
    </location>
</feature>
<evidence type="ECO:0000256" key="14">
    <source>
        <dbReference type="ARBA" id="ARBA00073229"/>
    </source>
</evidence>
<comment type="function">
    <text evidence="13">Is responsible for the charging of tRNA(Phe) with phenylalanine in mitochondrial translation.</text>
</comment>
<keyword evidence="10 17" id="KW-0030">Aminoacyl-tRNA synthetase</keyword>
<dbReference type="PROSITE" id="PS51447">
    <property type="entry name" value="FDX_ACB"/>
    <property type="match status" value="1"/>
</dbReference>
<evidence type="ECO:0000256" key="8">
    <source>
        <dbReference type="ARBA" id="ARBA00022946"/>
    </source>
</evidence>
<keyword evidence="5" id="KW-0547">Nucleotide-binding</keyword>
<evidence type="ECO:0000256" key="3">
    <source>
        <dbReference type="ARBA" id="ARBA00012814"/>
    </source>
</evidence>
<evidence type="ECO:0000256" key="5">
    <source>
        <dbReference type="ARBA" id="ARBA00022741"/>
    </source>
</evidence>
<evidence type="ECO:0000256" key="2">
    <source>
        <dbReference type="ARBA" id="ARBA00008226"/>
    </source>
</evidence>
<dbReference type="FunFam" id="3.30.930.10:FF:000053">
    <property type="entry name" value="Phenylalanyl-tRNA synthetase mitochondrial"/>
    <property type="match status" value="1"/>
</dbReference>
<feature type="domain" description="FDX-ACB" evidence="16">
    <location>
        <begin position="352"/>
        <end position="450"/>
    </location>
</feature>
<evidence type="ECO:0000256" key="4">
    <source>
        <dbReference type="ARBA" id="ARBA00022598"/>
    </source>
</evidence>
<dbReference type="Gene3D" id="3.30.930.10">
    <property type="entry name" value="Bira Bifunctional Protein, Domain 2"/>
    <property type="match status" value="1"/>
</dbReference>
<dbReference type="InterPro" id="IPR002319">
    <property type="entry name" value="Phenylalanyl-tRNA_Synthase"/>
</dbReference>
<organism evidence="17">
    <name type="scientific">Phaffia rhodozyma</name>
    <name type="common">Yeast</name>
    <name type="synonym">Xanthophyllomyces dendrorhous</name>
    <dbReference type="NCBI Taxonomy" id="264483"/>
    <lineage>
        <taxon>Eukaryota</taxon>
        <taxon>Fungi</taxon>
        <taxon>Dikarya</taxon>
        <taxon>Basidiomycota</taxon>
        <taxon>Agaricomycotina</taxon>
        <taxon>Tremellomycetes</taxon>
        <taxon>Cystofilobasidiales</taxon>
        <taxon>Mrakiaceae</taxon>
        <taxon>Phaffia</taxon>
    </lineage>
</organism>
<evidence type="ECO:0000313" key="17">
    <source>
        <dbReference type="EMBL" id="CED83805.1"/>
    </source>
</evidence>
<evidence type="ECO:0000256" key="13">
    <source>
        <dbReference type="ARBA" id="ARBA00057761"/>
    </source>
</evidence>
<evidence type="ECO:0000256" key="12">
    <source>
        <dbReference type="ARBA" id="ARBA00049255"/>
    </source>
</evidence>
<sequence length="450" mass="51115">MLASSRTIFRSSTSVLHVRCYSSASPLFGTERSSIQIEGVTYPSDDYTNASPTILSKLPYGLHKQPDHPLGIIRNLIESHFDKFTPVIPPSAIVSVRQNFDELGFADDHPGRAKSDSYYLNKDTVLRTHTSAHEIETFKRGLEKWLLSADVYRRDEIDSSHYPVFHQMEGASVWGPKALKDLPKENQALRDLIASNPSPLLLDDPTQPLDAVINPSQPEHDEETLQLLVDNLKLSLNSMILALFRSHTDQAGEPLQIRWINATFPWTAPSYEVEVMFEGKWLEILGCGVVKQDALVRSDVPEKVGWAFGLGLERLAMILFNIPDIRLFWTQDPRFAAQFASSRGITQFSPWSRYPSCNRDLSFWLPDESTSTEERLHENDVCDIFRDIAGDMVESVEKFDEFVHPKTGRRSLSYRVVYRSMERTLTNTEVSELHSKVNDALIAKFGITIR</sequence>
<comment type="subcellular location">
    <subcellularLocation>
        <location evidence="1">Mitochondrion matrix</location>
    </subcellularLocation>
</comment>
<dbReference type="GO" id="GO:0005524">
    <property type="term" value="F:ATP binding"/>
    <property type="evidence" value="ECO:0007669"/>
    <property type="project" value="UniProtKB-KW"/>
</dbReference>
<evidence type="ECO:0000256" key="10">
    <source>
        <dbReference type="ARBA" id="ARBA00023146"/>
    </source>
</evidence>
<dbReference type="GO" id="GO:0005759">
    <property type="term" value="C:mitochondrial matrix"/>
    <property type="evidence" value="ECO:0007669"/>
    <property type="project" value="UniProtKB-SubCell"/>
</dbReference>
<name>A0A0F7STD7_PHARH</name>
<keyword evidence="4" id="KW-0436">Ligase</keyword>
<dbReference type="InterPro" id="IPR045864">
    <property type="entry name" value="aa-tRNA-synth_II/BPL/LPL"/>
</dbReference>
<evidence type="ECO:0000256" key="11">
    <source>
        <dbReference type="ARBA" id="ARBA00031194"/>
    </source>
</evidence>
<dbReference type="SUPFAM" id="SSF55681">
    <property type="entry name" value="Class II aaRS and biotin synthetases"/>
    <property type="match status" value="1"/>
</dbReference>
<comment type="catalytic activity">
    <reaction evidence="12">
        <text>tRNA(Phe) + L-phenylalanine + ATP = L-phenylalanyl-tRNA(Phe) + AMP + diphosphate + H(+)</text>
        <dbReference type="Rhea" id="RHEA:19413"/>
        <dbReference type="Rhea" id="RHEA-COMP:9668"/>
        <dbReference type="Rhea" id="RHEA-COMP:9699"/>
        <dbReference type="ChEBI" id="CHEBI:15378"/>
        <dbReference type="ChEBI" id="CHEBI:30616"/>
        <dbReference type="ChEBI" id="CHEBI:33019"/>
        <dbReference type="ChEBI" id="CHEBI:58095"/>
        <dbReference type="ChEBI" id="CHEBI:78442"/>
        <dbReference type="ChEBI" id="CHEBI:78531"/>
        <dbReference type="ChEBI" id="CHEBI:456215"/>
        <dbReference type="EC" id="6.1.1.20"/>
    </reaction>
</comment>
<dbReference type="GO" id="GO:0000049">
    <property type="term" value="F:tRNA binding"/>
    <property type="evidence" value="ECO:0007669"/>
    <property type="project" value="InterPro"/>
</dbReference>
<accession>A0A0F7STD7</accession>
<keyword evidence="7" id="KW-0648">Protein biosynthesis</keyword>
<evidence type="ECO:0000256" key="1">
    <source>
        <dbReference type="ARBA" id="ARBA00004305"/>
    </source>
</evidence>
<dbReference type="FunFam" id="3.30.70.380:FF:000002">
    <property type="entry name" value="phenylalanine--tRNA ligase, mitochondrial"/>
    <property type="match status" value="1"/>
</dbReference>
<keyword evidence="8" id="KW-0809">Transit peptide</keyword>
<dbReference type="GO" id="GO:0006432">
    <property type="term" value="P:phenylalanyl-tRNA aminoacylation"/>
    <property type="evidence" value="ECO:0007669"/>
    <property type="project" value="InterPro"/>
</dbReference>
<dbReference type="InterPro" id="IPR006195">
    <property type="entry name" value="aa-tRNA-synth_II"/>
</dbReference>
<dbReference type="AlphaFoldDB" id="A0A0F7STD7"/>
<reference evidence="17" key="1">
    <citation type="submission" date="2014-08" db="EMBL/GenBank/DDBJ databases">
        <authorList>
            <person name="Sharma Rahul"/>
            <person name="Thines Marco"/>
        </authorList>
    </citation>
    <scope>NUCLEOTIDE SEQUENCE</scope>
</reference>
<dbReference type="InterPro" id="IPR036690">
    <property type="entry name" value="Fdx_antiC-bd_sf"/>
</dbReference>
<dbReference type="PROSITE" id="PS50862">
    <property type="entry name" value="AA_TRNA_LIGASE_II"/>
    <property type="match status" value="1"/>
</dbReference>
<keyword evidence="9" id="KW-0496">Mitochondrion</keyword>
<dbReference type="PANTHER" id="PTHR11538:SF41">
    <property type="entry name" value="PHENYLALANINE--TRNA LIGASE, MITOCHONDRIAL"/>
    <property type="match status" value="1"/>
</dbReference>
<evidence type="ECO:0000259" key="16">
    <source>
        <dbReference type="PROSITE" id="PS51447"/>
    </source>
</evidence>
<dbReference type="Gene3D" id="3.30.70.380">
    <property type="entry name" value="Ferrodoxin-fold anticodon-binding domain"/>
    <property type="match status" value="1"/>
</dbReference>
<dbReference type="PANTHER" id="PTHR11538">
    <property type="entry name" value="PHENYLALANYL-TRNA SYNTHETASE"/>
    <property type="match status" value="1"/>
</dbReference>